<evidence type="ECO:0000256" key="1">
    <source>
        <dbReference type="SAM" id="Phobius"/>
    </source>
</evidence>
<sequence length="101" mass="10914">MNSCYFVDGLSGVVCRIGAILSTVVPVLIVLGVVYFVWGVVRYVIADSEEVKAKGKDTMIYGIIGLAVIIGMWGLVGIVIRTFGINNAAPTQWELQNLLPQ</sequence>
<dbReference type="STRING" id="1801803.A2356_02590"/>
<feature type="transmembrane region" description="Helical" evidence="1">
    <location>
        <begin position="17"/>
        <end position="38"/>
    </location>
</feature>
<dbReference type="InterPro" id="IPR043993">
    <property type="entry name" value="T4SS_pilin"/>
</dbReference>
<proteinExistence type="predicted"/>
<dbReference type="AlphaFoldDB" id="A0A1F6YRC5"/>
<evidence type="ECO:0000313" key="2">
    <source>
        <dbReference type="EMBL" id="OGJ08946.1"/>
    </source>
</evidence>
<name>A0A1F6YRC5_9BACT</name>
<dbReference type="EMBL" id="MFWB01000012">
    <property type="protein sequence ID" value="OGJ08946.1"/>
    <property type="molecule type" value="Genomic_DNA"/>
</dbReference>
<keyword evidence="1" id="KW-0472">Membrane</keyword>
<keyword evidence="1" id="KW-1133">Transmembrane helix</keyword>
<reference evidence="2 3" key="1">
    <citation type="journal article" date="2016" name="Nat. Commun.">
        <title>Thousands of microbial genomes shed light on interconnected biogeochemical processes in an aquifer system.</title>
        <authorList>
            <person name="Anantharaman K."/>
            <person name="Brown C.T."/>
            <person name="Hug L.A."/>
            <person name="Sharon I."/>
            <person name="Castelle C.J."/>
            <person name="Probst A.J."/>
            <person name="Thomas B.C."/>
            <person name="Singh A."/>
            <person name="Wilkins M.J."/>
            <person name="Karaoz U."/>
            <person name="Brodie E.L."/>
            <person name="Williams K.H."/>
            <person name="Hubbard S.S."/>
            <person name="Banfield J.F."/>
        </authorList>
    </citation>
    <scope>NUCLEOTIDE SEQUENCE [LARGE SCALE GENOMIC DNA]</scope>
</reference>
<comment type="caution">
    <text evidence="2">The sequence shown here is derived from an EMBL/GenBank/DDBJ whole genome shotgun (WGS) entry which is preliminary data.</text>
</comment>
<keyword evidence="1" id="KW-0812">Transmembrane</keyword>
<evidence type="ECO:0000313" key="3">
    <source>
        <dbReference type="Proteomes" id="UP000177047"/>
    </source>
</evidence>
<gene>
    <name evidence="2" type="ORF">A2356_02590</name>
</gene>
<dbReference type="Pfam" id="PF18895">
    <property type="entry name" value="T4SS_pilin"/>
    <property type="match status" value="1"/>
</dbReference>
<organism evidence="2 3">
    <name type="scientific">Candidatus Nomurabacteria bacterium RIFOXYB1_FULL_39_16</name>
    <dbReference type="NCBI Taxonomy" id="1801803"/>
    <lineage>
        <taxon>Bacteria</taxon>
        <taxon>Candidatus Nomuraibacteriota</taxon>
    </lineage>
</organism>
<dbReference type="Proteomes" id="UP000177047">
    <property type="component" value="Unassembled WGS sequence"/>
</dbReference>
<protein>
    <submittedName>
        <fullName evidence="2">Uncharacterized protein</fullName>
    </submittedName>
</protein>
<accession>A0A1F6YRC5</accession>
<feature type="transmembrane region" description="Helical" evidence="1">
    <location>
        <begin position="59"/>
        <end position="80"/>
    </location>
</feature>